<evidence type="ECO:0000313" key="2">
    <source>
        <dbReference type="EMBL" id="GAA1981690.1"/>
    </source>
</evidence>
<evidence type="ECO:0008006" key="4">
    <source>
        <dbReference type="Google" id="ProtNLM"/>
    </source>
</evidence>
<dbReference type="InterPro" id="IPR025333">
    <property type="entry name" value="DUF4239"/>
</dbReference>
<dbReference type="Pfam" id="PF14023">
    <property type="entry name" value="Bestrophin-like"/>
    <property type="match status" value="1"/>
</dbReference>
<sequence>MMVFWAIFSLVVGVVVAVVASVLLGRTERAASGAYNPQALSVIGSALLSSFILVTAFLIAGTWSTYNTDRQHTYDEARSATTAYWLAGKLPVADRDRVRGELTTYVNQVISRDWPAMGGHQTSDEANATLDGLRADVGAIRPADAAAEKKRADLAAALDDIYSKRLIRAADVNYDMPKVLYVALIIAAILLIGYPPLVGLTANGRNVVLLAGLGAMVGLGIFIVMALSHPYGEPLRIQPSAFRHALERFAQING</sequence>
<keyword evidence="1" id="KW-0812">Transmembrane</keyword>
<dbReference type="RefSeq" id="WP_344659413.1">
    <property type="nucleotide sequence ID" value="NZ_BAAAQM010000028.1"/>
</dbReference>
<evidence type="ECO:0000313" key="3">
    <source>
        <dbReference type="Proteomes" id="UP001499854"/>
    </source>
</evidence>
<reference evidence="3" key="1">
    <citation type="journal article" date="2019" name="Int. J. Syst. Evol. Microbiol.">
        <title>The Global Catalogue of Microorganisms (GCM) 10K type strain sequencing project: providing services to taxonomists for standard genome sequencing and annotation.</title>
        <authorList>
            <consortium name="The Broad Institute Genomics Platform"/>
            <consortium name="The Broad Institute Genome Sequencing Center for Infectious Disease"/>
            <person name="Wu L."/>
            <person name="Ma J."/>
        </authorList>
    </citation>
    <scope>NUCLEOTIDE SEQUENCE [LARGE SCALE GENOMIC DNA]</scope>
    <source>
        <strain evidence="3">JCM 16013</strain>
    </source>
</reference>
<protein>
    <recommendedName>
        <fullName evidence="4">DUF4239 domain-containing protein</fullName>
    </recommendedName>
</protein>
<dbReference type="Proteomes" id="UP001499854">
    <property type="component" value="Unassembled WGS sequence"/>
</dbReference>
<organism evidence="2 3">
    <name type="scientific">Catenulispora subtropica</name>
    <dbReference type="NCBI Taxonomy" id="450798"/>
    <lineage>
        <taxon>Bacteria</taxon>
        <taxon>Bacillati</taxon>
        <taxon>Actinomycetota</taxon>
        <taxon>Actinomycetes</taxon>
        <taxon>Catenulisporales</taxon>
        <taxon>Catenulisporaceae</taxon>
        <taxon>Catenulispora</taxon>
    </lineage>
</organism>
<dbReference type="EMBL" id="BAAAQM010000028">
    <property type="protein sequence ID" value="GAA1981690.1"/>
    <property type="molecule type" value="Genomic_DNA"/>
</dbReference>
<evidence type="ECO:0000256" key="1">
    <source>
        <dbReference type="SAM" id="Phobius"/>
    </source>
</evidence>
<comment type="caution">
    <text evidence="2">The sequence shown here is derived from an EMBL/GenBank/DDBJ whole genome shotgun (WGS) entry which is preliminary data.</text>
</comment>
<proteinExistence type="predicted"/>
<keyword evidence="1" id="KW-0472">Membrane</keyword>
<keyword evidence="3" id="KW-1185">Reference proteome</keyword>
<feature type="transmembrane region" description="Helical" evidence="1">
    <location>
        <begin position="207"/>
        <end position="227"/>
    </location>
</feature>
<accession>A0ABP5DLP4</accession>
<feature type="transmembrane region" description="Helical" evidence="1">
    <location>
        <begin position="39"/>
        <end position="60"/>
    </location>
</feature>
<gene>
    <name evidence="2" type="ORF">GCM10009838_48740</name>
</gene>
<name>A0ABP5DLP4_9ACTN</name>
<feature type="transmembrane region" description="Helical" evidence="1">
    <location>
        <begin position="6"/>
        <end position="27"/>
    </location>
</feature>
<keyword evidence="1" id="KW-1133">Transmembrane helix</keyword>
<feature type="transmembrane region" description="Helical" evidence="1">
    <location>
        <begin position="179"/>
        <end position="200"/>
    </location>
</feature>